<dbReference type="Proteomes" id="UP001196413">
    <property type="component" value="Unassembled WGS sequence"/>
</dbReference>
<sequence>MQDIYTQNCRYVLCISREENCDNARQQLLGTDPKVLSEIQQFRRLFITEKSDEVTATASPDISAIMNTERLVNGVHSTLKNCAIQPDPSRKLLADLQSLLLDESTCRGRLLIVERLIELLHGIKTVVNHFDISYSILLCDGSSRKSVGAFVDPAHNVFGTERIRHTIYRLFLPSR</sequence>
<dbReference type="AlphaFoldDB" id="A0AAD5MRD6"/>
<name>A0AAD5MRD6_PARTN</name>
<evidence type="ECO:0000313" key="1">
    <source>
        <dbReference type="EMBL" id="KAJ1349019.1"/>
    </source>
</evidence>
<protein>
    <submittedName>
        <fullName evidence="1">Uncharacterized protein</fullName>
    </submittedName>
</protein>
<evidence type="ECO:0000313" key="2">
    <source>
        <dbReference type="Proteomes" id="UP001196413"/>
    </source>
</evidence>
<accession>A0AAD5MRD6</accession>
<organism evidence="1 2">
    <name type="scientific">Parelaphostrongylus tenuis</name>
    <name type="common">Meningeal worm</name>
    <dbReference type="NCBI Taxonomy" id="148309"/>
    <lineage>
        <taxon>Eukaryota</taxon>
        <taxon>Metazoa</taxon>
        <taxon>Ecdysozoa</taxon>
        <taxon>Nematoda</taxon>
        <taxon>Chromadorea</taxon>
        <taxon>Rhabditida</taxon>
        <taxon>Rhabditina</taxon>
        <taxon>Rhabditomorpha</taxon>
        <taxon>Strongyloidea</taxon>
        <taxon>Metastrongylidae</taxon>
        <taxon>Parelaphostrongylus</taxon>
    </lineage>
</organism>
<keyword evidence="2" id="KW-1185">Reference proteome</keyword>
<proteinExistence type="predicted"/>
<gene>
    <name evidence="1" type="ORF">KIN20_004461</name>
</gene>
<reference evidence="1" key="1">
    <citation type="submission" date="2021-06" db="EMBL/GenBank/DDBJ databases">
        <title>Parelaphostrongylus tenuis whole genome reference sequence.</title>
        <authorList>
            <person name="Garwood T.J."/>
            <person name="Larsen P.A."/>
            <person name="Fountain-Jones N.M."/>
            <person name="Garbe J.R."/>
            <person name="Macchietto M.G."/>
            <person name="Kania S.A."/>
            <person name="Gerhold R.W."/>
            <person name="Richards J.E."/>
            <person name="Wolf T.M."/>
        </authorList>
    </citation>
    <scope>NUCLEOTIDE SEQUENCE</scope>
    <source>
        <strain evidence="1">MNPRO001-30</strain>
        <tissue evidence="1">Meninges</tissue>
    </source>
</reference>
<comment type="caution">
    <text evidence="1">The sequence shown here is derived from an EMBL/GenBank/DDBJ whole genome shotgun (WGS) entry which is preliminary data.</text>
</comment>
<dbReference type="EMBL" id="JAHQIW010000601">
    <property type="protein sequence ID" value="KAJ1349019.1"/>
    <property type="molecule type" value="Genomic_DNA"/>
</dbReference>